<dbReference type="Proteomes" id="UP000057737">
    <property type="component" value="Unassembled WGS sequence"/>
</dbReference>
<organism evidence="2 3">
    <name type="scientific">Bradyrhizobium macuxiense</name>
    <dbReference type="NCBI Taxonomy" id="1755647"/>
    <lineage>
        <taxon>Bacteria</taxon>
        <taxon>Pseudomonadati</taxon>
        <taxon>Pseudomonadota</taxon>
        <taxon>Alphaproteobacteria</taxon>
        <taxon>Hyphomicrobiales</taxon>
        <taxon>Nitrobacteraceae</taxon>
        <taxon>Bradyrhizobium</taxon>
    </lineage>
</organism>
<evidence type="ECO:0000259" key="1">
    <source>
        <dbReference type="Pfam" id="PF07238"/>
    </source>
</evidence>
<proteinExistence type="predicted"/>
<dbReference type="AlphaFoldDB" id="A0A109JUW1"/>
<dbReference type="OrthoDB" id="8126926at2"/>
<dbReference type="GO" id="GO:0035438">
    <property type="term" value="F:cyclic-di-GMP binding"/>
    <property type="evidence" value="ECO:0007669"/>
    <property type="project" value="InterPro"/>
</dbReference>
<dbReference type="RefSeq" id="WP_066507289.1">
    <property type="nucleotide sequence ID" value="NZ_LNCU01000062.1"/>
</dbReference>
<gene>
    <name evidence="2" type="ORF">AS156_05685</name>
</gene>
<reference evidence="2 3" key="1">
    <citation type="submission" date="2015-11" db="EMBL/GenBank/DDBJ databases">
        <title>Draft Genome Sequence of the Strain BR 10303 (Bradyrhizobium sp.) isolated from nodules of Centrolobium paraense.</title>
        <authorList>
            <person name="Zelli J.E."/>
            <person name="Simoes-Araujo J.L."/>
            <person name="Barauna A.C."/>
            <person name="Silva K."/>
        </authorList>
    </citation>
    <scope>NUCLEOTIDE SEQUENCE [LARGE SCALE GENOMIC DNA]</scope>
    <source>
        <strain evidence="2 3">BR 10303</strain>
    </source>
</reference>
<dbReference type="EMBL" id="LNCU01000062">
    <property type="protein sequence ID" value="KWV55546.1"/>
    <property type="molecule type" value="Genomic_DNA"/>
</dbReference>
<name>A0A109JUW1_9BRAD</name>
<keyword evidence="3" id="KW-1185">Reference proteome</keyword>
<protein>
    <recommendedName>
        <fullName evidence="1">PilZ domain-containing protein</fullName>
    </recommendedName>
</protein>
<comment type="caution">
    <text evidence="2">The sequence shown here is derived from an EMBL/GenBank/DDBJ whole genome shotgun (WGS) entry which is preliminary data.</text>
</comment>
<feature type="domain" description="PilZ" evidence="1">
    <location>
        <begin position="4"/>
        <end position="81"/>
    </location>
</feature>
<accession>A0A109JUW1</accession>
<evidence type="ECO:0000313" key="3">
    <source>
        <dbReference type="Proteomes" id="UP000057737"/>
    </source>
</evidence>
<dbReference type="Pfam" id="PF07238">
    <property type="entry name" value="PilZ"/>
    <property type="match status" value="1"/>
</dbReference>
<dbReference type="InterPro" id="IPR009875">
    <property type="entry name" value="PilZ_domain"/>
</dbReference>
<sequence>MHPRRFARVRPTGRVPNSVKLLLEPKAPLIECRLVDYSAGGACIELPKALVLPERFEMFHGNIKKRCRRVWSRGLRVGVSF</sequence>
<dbReference type="SUPFAM" id="SSF141371">
    <property type="entry name" value="PilZ domain-like"/>
    <property type="match status" value="1"/>
</dbReference>
<evidence type="ECO:0000313" key="2">
    <source>
        <dbReference type="EMBL" id="KWV55546.1"/>
    </source>
</evidence>